<accession>A0AAW0G788</accession>
<keyword evidence="3" id="KW-1185">Reference proteome</keyword>
<feature type="compositionally biased region" description="Basic and acidic residues" evidence="1">
    <location>
        <begin position="1"/>
        <end position="20"/>
    </location>
</feature>
<evidence type="ECO:0000256" key="1">
    <source>
        <dbReference type="SAM" id="MobiDB-lite"/>
    </source>
</evidence>
<evidence type="ECO:0000313" key="2">
    <source>
        <dbReference type="EMBL" id="KAK7688616.1"/>
    </source>
</evidence>
<proteinExistence type="predicted"/>
<gene>
    <name evidence="2" type="ORF">QCA50_008154</name>
</gene>
<comment type="caution">
    <text evidence="2">The sequence shown here is derived from an EMBL/GenBank/DDBJ whole genome shotgun (WGS) entry which is preliminary data.</text>
</comment>
<name>A0AAW0G788_9APHY</name>
<sequence>MTDHLADHESIAYTDTDHLTASDYPSSEGDDPEEHADHPAFPLGLGFLISQLSTLVLSLGSHGINTRMDPQLIVSFLALTHNLENLSLHNMITAFPPGTPTNNCVYLPRLQSFSLSDGARETASILHHIVIPSNTKLEIEMISLPSPEVLVNVFYFVGRMLRGGFVSMRQTVEALSLQPTDGGLMIKIYVDMPALQDIRDPELAASVRLSFPVPDQSRPWTNGLFLAIATDLDISSVKLLLMGDLAIKDLADAALTSFLSCMPMAKTICCAKTMPLGTLRWDSVITLGSGKQLGKADSSRDFGQAVEDVEFFRSLRRLLASCEGSGLGVGDVRTECLWAVYEEEESF</sequence>
<organism evidence="2 3">
    <name type="scientific">Cerrena zonata</name>
    <dbReference type="NCBI Taxonomy" id="2478898"/>
    <lineage>
        <taxon>Eukaryota</taxon>
        <taxon>Fungi</taxon>
        <taxon>Dikarya</taxon>
        <taxon>Basidiomycota</taxon>
        <taxon>Agaricomycotina</taxon>
        <taxon>Agaricomycetes</taxon>
        <taxon>Polyporales</taxon>
        <taxon>Cerrenaceae</taxon>
        <taxon>Cerrena</taxon>
    </lineage>
</organism>
<feature type="region of interest" description="Disordered" evidence="1">
    <location>
        <begin position="1"/>
        <end position="37"/>
    </location>
</feature>
<dbReference type="Proteomes" id="UP001385951">
    <property type="component" value="Unassembled WGS sequence"/>
</dbReference>
<reference evidence="2 3" key="1">
    <citation type="submission" date="2022-09" db="EMBL/GenBank/DDBJ databases">
        <authorList>
            <person name="Palmer J.M."/>
        </authorList>
    </citation>
    <scope>NUCLEOTIDE SEQUENCE [LARGE SCALE GENOMIC DNA]</scope>
    <source>
        <strain evidence="2 3">DSM 7382</strain>
    </source>
</reference>
<dbReference type="AlphaFoldDB" id="A0AAW0G788"/>
<dbReference type="EMBL" id="JASBNA010000010">
    <property type="protein sequence ID" value="KAK7688616.1"/>
    <property type="molecule type" value="Genomic_DNA"/>
</dbReference>
<evidence type="ECO:0000313" key="3">
    <source>
        <dbReference type="Proteomes" id="UP001385951"/>
    </source>
</evidence>
<protein>
    <submittedName>
        <fullName evidence="2">Uncharacterized protein</fullName>
    </submittedName>
</protein>